<proteinExistence type="predicted"/>
<dbReference type="EMBL" id="CP014263">
    <property type="protein sequence ID" value="AQG79570.1"/>
    <property type="molecule type" value="Genomic_DNA"/>
</dbReference>
<dbReference type="Gene3D" id="1.10.10.60">
    <property type="entry name" value="Homeodomain-like"/>
    <property type="match status" value="2"/>
</dbReference>
<dbReference type="KEGG" id="smon:AWR27_09680"/>
<dbReference type="PROSITE" id="PS01124">
    <property type="entry name" value="HTH_ARAC_FAMILY_2"/>
    <property type="match status" value="1"/>
</dbReference>
<dbReference type="InterPro" id="IPR014710">
    <property type="entry name" value="RmlC-like_jellyroll"/>
</dbReference>
<dbReference type="GO" id="GO:0043565">
    <property type="term" value="F:sequence-specific DNA binding"/>
    <property type="evidence" value="ECO:0007669"/>
    <property type="project" value="InterPro"/>
</dbReference>
<dbReference type="GO" id="GO:0003700">
    <property type="term" value="F:DNA-binding transcription factor activity"/>
    <property type="evidence" value="ECO:0007669"/>
    <property type="project" value="InterPro"/>
</dbReference>
<evidence type="ECO:0000313" key="6">
    <source>
        <dbReference type="Proteomes" id="UP000187941"/>
    </source>
</evidence>
<dbReference type="SMART" id="SM00342">
    <property type="entry name" value="HTH_ARAC"/>
    <property type="match status" value="1"/>
</dbReference>
<dbReference type="SUPFAM" id="SSF51182">
    <property type="entry name" value="RmlC-like cupins"/>
    <property type="match status" value="1"/>
</dbReference>
<organism evidence="5 6">
    <name type="scientific">Spirosoma montaniterrae</name>
    <dbReference type="NCBI Taxonomy" id="1178516"/>
    <lineage>
        <taxon>Bacteria</taxon>
        <taxon>Pseudomonadati</taxon>
        <taxon>Bacteroidota</taxon>
        <taxon>Cytophagia</taxon>
        <taxon>Cytophagales</taxon>
        <taxon>Cytophagaceae</taxon>
        <taxon>Spirosoma</taxon>
    </lineage>
</organism>
<reference evidence="5 6" key="1">
    <citation type="submission" date="2016-01" db="EMBL/GenBank/DDBJ databases">
        <authorList>
            <person name="Oliw E.H."/>
        </authorList>
    </citation>
    <scope>NUCLEOTIDE SEQUENCE [LARGE SCALE GENOMIC DNA]</scope>
    <source>
        <strain evidence="5 6">DY10</strain>
    </source>
</reference>
<evidence type="ECO:0000256" key="2">
    <source>
        <dbReference type="ARBA" id="ARBA00023125"/>
    </source>
</evidence>
<protein>
    <submittedName>
        <fullName evidence="5">AraC family transcriptional regulator</fullName>
    </submittedName>
</protein>
<name>A0A1P9WW66_9BACT</name>
<accession>A0A1P9WW66</accession>
<dbReference type="InterPro" id="IPR020449">
    <property type="entry name" value="Tscrpt_reg_AraC-type_HTH"/>
</dbReference>
<dbReference type="AlphaFoldDB" id="A0A1P9WW66"/>
<sequence length="286" mass="33289">MVPKLHIVPKQIDNAFSIRHDKVPQFGSIWHYHPEIELHYLIKGEGIRFVGDSIGNFQQDDMILMGSNVPHTWKCNSPSSSDYHVEALVLHFHPECLGKEFLNVYETQGISKLFEQAKTGLVIKGNSKEKIKRLMWRMLQETGLNKVVYLLRIYVILLESREYEILSNTIEYTKSNQLDGNRMEKVLSFTLQNFRNKILIEDVAKLTNLSVTSFCRYFKMTANKSYFDFLTEVRLSHACRLLIKTDYTIAHVALDSGFENTSNFYRHFKNIKGTTPKQYKNVFFSG</sequence>
<dbReference type="InterPro" id="IPR009057">
    <property type="entry name" value="Homeodomain-like_sf"/>
</dbReference>
<dbReference type="PANTHER" id="PTHR43280:SF27">
    <property type="entry name" value="TRANSCRIPTIONAL REGULATOR MTLR"/>
    <property type="match status" value="1"/>
</dbReference>
<dbReference type="Pfam" id="PF12833">
    <property type="entry name" value="HTH_18"/>
    <property type="match status" value="1"/>
</dbReference>
<dbReference type="SUPFAM" id="SSF46689">
    <property type="entry name" value="Homeodomain-like"/>
    <property type="match status" value="1"/>
</dbReference>
<dbReference type="STRING" id="1178516.AWR27_09680"/>
<keyword evidence="3" id="KW-0804">Transcription</keyword>
<evidence type="ECO:0000256" key="1">
    <source>
        <dbReference type="ARBA" id="ARBA00023015"/>
    </source>
</evidence>
<keyword evidence="2" id="KW-0238">DNA-binding</keyword>
<dbReference type="PRINTS" id="PR00032">
    <property type="entry name" value="HTHARAC"/>
</dbReference>
<gene>
    <name evidence="5" type="ORF">AWR27_09680</name>
</gene>
<dbReference type="PANTHER" id="PTHR43280">
    <property type="entry name" value="ARAC-FAMILY TRANSCRIPTIONAL REGULATOR"/>
    <property type="match status" value="1"/>
</dbReference>
<keyword evidence="1" id="KW-0805">Transcription regulation</keyword>
<dbReference type="CDD" id="cd06976">
    <property type="entry name" value="cupin_MtlR-like_N"/>
    <property type="match status" value="1"/>
</dbReference>
<dbReference type="RefSeq" id="WP_077131004.1">
    <property type="nucleotide sequence ID" value="NZ_CP014263.1"/>
</dbReference>
<dbReference type="OrthoDB" id="792101at2"/>
<dbReference type="InterPro" id="IPR003313">
    <property type="entry name" value="AraC-bd"/>
</dbReference>
<keyword evidence="6" id="KW-1185">Reference proteome</keyword>
<feature type="domain" description="HTH araC/xylS-type" evidence="4">
    <location>
        <begin position="184"/>
        <end position="282"/>
    </location>
</feature>
<dbReference type="InterPro" id="IPR011051">
    <property type="entry name" value="RmlC_Cupin_sf"/>
</dbReference>
<evidence type="ECO:0000259" key="4">
    <source>
        <dbReference type="PROSITE" id="PS01124"/>
    </source>
</evidence>
<evidence type="ECO:0000256" key="3">
    <source>
        <dbReference type="ARBA" id="ARBA00023163"/>
    </source>
</evidence>
<evidence type="ECO:0000313" key="5">
    <source>
        <dbReference type="EMBL" id="AQG79570.1"/>
    </source>
</evidence>
<dbReference type="Pfam" id="PF02311">
    <property type="entry name" value="AraC_binding"/>
    <property type="match status" value="1"/>
</dbReference>
<dbReference type="Gene3D" id="2.60.120.10">
    <property type="entry name" value="Jelly Rolls"/>
    <property type="match status" value="1"/>
</dbReference>
<dbReference type="InterPro" id="IPR018060">
    <property type="entry name" value="HTH_AraC"/>
</dbReference>
<dbReference type="Proteomes" id="UP000187941">
    <property type="component" value="Chromosome"/>
</dbReference>